<name>A0A9X2TJQ2_9BACT</name>
<dbReference type="InterPro" id="IPR009057">
    <property type="entry name" value="Homeodomain-like_sf"/>
</dbReference>
<dbReference type="PANTHER" id="PTHR43436">
    <property type="entry name" value="ARAC-FAMILY TRANSCRIPTIONAL REGULATOR"/>
    <property type="match status" value="1"/>
</dbReference>
<feature type="compositionally biased region" description="Polar residues" evidence="3">
    <location>
        <begin position="1"/>
        <end position="11"/>
    </location>
</feature>
<dbReference type="Pfam" id="PF12833">
    <property type="entry name" value="HTH_18"/>
    <property type="match status" value="1"/>
</dbReference>
<evidence type="ECO:0000256" key="2">
    <source>
        <dbReference type="ARBA" id="ARBA00023163"/>
    </source>
</evidence>
<dbReference type="Pfam" id="PF06719">
    <property type="entry name" value="AraC_N"/>
    <property type="match status" value="1"/>
</dbReference>
<keyword evidence="2" id="KW-0804">Transcription</keyword>
<protein>
    <submittedName>
        <fullName evidence="5">AraC-like DNA-binding protein</fullName>
    </submittedName>
</protein>
<dbReference type="EMBL" id="JANUAE010000004">
    <property type="protein sequence ID" value="MCS3709993.1"/>
    <property type="molecule type" value="Genomic_DNA"/>
</dbReference>
<evidence type="ECO:0000259" key="4">
    <source>
        <dbReference type="PROSITE" id="PS01124"/>
    </source>
</evidence>
<dbReference type="SMART" id="SM00342">
    <property type="entry name" value="HTH_ARAC"/>
    <property type="match status" value="1"/>
</dbReference>
<dbReference type="SUPFAM" id="SSF46689">
    <property type="entry name" value="Homeodomain-like"/>
    <property type="match status" value="2"/>
</dbReference>
<organism evidence="5 6">
    <name type="scientific">Salinibacter ruber</name>
    <dbReference type="NCBI Taxonomy" id="146919"/>
    <lineage>
        <taxon>Bacteria</taxon>
        <taxon>Pseudomonadati</taxon>
        <taxon>Rhodothermota</taxon>
        <taxon>Rhodothermia</taxon>
        <taxon>Rhodothermales</taxon>
        <taxon>Salinibacteraceae</taxon>
        <taxon>Salinibacter</taxon>
    </lineage>
</organism>
<proteinExistence type="predicted"/>
<keyword evidence="1" id="KW-0805">Transcription regulation</keyword>
<gene>
    <name evidence="5" type="ORF">GGP61_001597</name>
</gene>
<evidence type="ECO:0000256" key="1">
    <source>
        <dbReference type="ARBA" id="ARBA00023015"/>
    </source>
</evidence>
<feature type="domain" description="HTH araC/xylS-type" evidence="4">
    <location>
        <begin position="213"/>
        <end position="311"/>
    </location>
</feature>
<accession>A0A9X2TJQ2</accession>
<reference evidence="5" key="1">
    <citation type="submission" date="2022-08" db="EMBL/GenBank/DDBJ databases">
        <title>Genomic Encyclopedia of Type Strains, Phase V (KMG-V): Genome sequencing to study the core and pangenomes of soil and plant-associated prokaryotes.</title>
        <authorList>
            <person name="Whitman W."/>
        </authorList>
    </citation>
    <scope>NUCLEOTIDE SEQUENCE</scope>
    <source>
        <strain evidence="5">SP3049</strain>
    </source>
</reference>
<feature type="region of interest" description="Disordered" evidence="3">
    <location>
        <begin position="1"/>
        <end position="27"/>
    </location>
</feature>
<dbReference type="GO" id="GO:0003700">
    <property type="term" value="F:DNA-binding transcription factor activity"/>
    <property type="evidence" value="ECO:0007669"/>
    <property type="project" value="InterPro"/>
</dbReference>
<dbReference type="InterPro" id="IPR009594">
    <property type="entry name" value="Tscrpt_reg_HTH_AraC_N"/>
</dbReference>
<keyword evidence="5" id="KW-0238">DNA-binding</keyword>
<dbReference type="Proteomes" id="UP001155057">
    <property type="component" value="Unassembled WGS sequence"/>
</dbReference>
<dbReference type="Gene3D" id="1.10.10.60">
    <property type="entry name" value="Homeodomain-like"/>
    <property type="match status" value="2"/>
</dbReference>
<dbReference type="PANTHER" id="PTHR43436:SF1">
    <property type="entry name" value="TRANSCRIPTIONAL REGULATORY PROTEIN"/>
    <property type="match status" value="1"/>
</dbReference>
<dbReference type="RefSeq" id="WP_259124012.1">
    <property type="nucleotide sequence ID" value="NZ_JANTZO010000005.1"/>
</dbReference>
<dbReference type="PROSITE" id="PS01124">
    <property type="entry name" value="HTH_ARAC_FAMILY_2"/>
    <property type="match status" value="1"/>
</dbReference>
<feature type="compositionally biased region" description="Basic and acidic residues" evidence="3">
    <location>
        <begin position="16"/>
        <end position="26"/>
    </location>
</feature>
<evidence type="ECO:0000256" key="3">
    <source>
        <dbReference type="SAM" id="MobiDB-lite"/>
    </source>
</evidence>
<dbReference type="InterPro" id="IPR018060">
    <property type="entry name" value="HTH_AraC"/>
</dbReference>
<evidence type="ECO:0000313" key="6">
    <source>
        <dbReference type="Proteomes" id="UP001155057"/>
    </source>
</evidence>
<comment type="caution">
    <text evidence="5">The sequence shown here is derived from an EMBL/GenBank/DDBJ whole genome shotgun (WGS) entry which is preliminary data.</text>
</comment>
<sequence length="321" mass="35938">MDSTPDQTPASSPDPDPQKRKEEANRAELTARIARALPEDGRIEPLEGLFLNRSSSPTEPLHAVVVQPCFCVIAQGGKEIHLGEHRYRYDPYKYLLVTAELPLTGEVLDASEEEPYLSLRLDLDPSLVSSVMVEAGHTAPPDGSDVRAIDVNPLSDSLLDASVRLVRLLETPEDAPVLKPMITREIIYRLLQGEQSERLRHVAVLNGQGHRIAEAVRRLRQNFDESIQVEALAEEFGMSSSSFYQHFKDFTGMTPLQFQKQLRLQEARRLMMGEDLNASTAGYRVGYDDPSHFSREYKRQFGRPPMQDVEQLRAAATGGVS</sequence>
<dbReference type="GO" id="GO:0043565">
    <property type="term" value="F:sequence-specific DNA binding"/>
    <property type="evidence" value="ECO:0007669"/>
    <property type="project" value="InterPro"/>
</dbReference>
<evidence type="ECO:0000313" key="5">
    <source>
        <dbReference type="EMBL" id="MCS3709993.1"/>
    </source>
</evidence>
<dbReference type="AlphaFoldDB" id="A0A9X2TJQ2"/>